<organism evidence="2 3">
    <name type="scientific">Mycena alexandri</name>
    <dbReference type="NCBI Taxonomy" id="1745969"/>
    <lineage>
        <taxon>Eukaryota</taxon>
        <taxon>Fungi</taxon>
        <taxon>Dikarya</taxon>
        <taxon>Basidiomycota</taxon>
        <taxon>Agaricomycotina</taxon>
        <taxon>Agaricomycetes</taxon>
        <taxon>Agaricomycetidae</taxon>
        <taxon>Agaricales</taxon>
        <taxon>Marasmiineae</taxon>
        <taxon>Mycenaceae</taxon>
        <taxon>Mycena</taxon>
    </lineage>
</organism>
<gene>
    <name evidence="2" type="ORF">C8F04DRAFT_1365250</name>
</gene>
<dbReference type="Proteomes" id="UP001218188">
    <property type="component" value="Unassembled WGS sequence"/>
</dbReference>
<protein>
    <submittedName>
        <fullName evidence="2">Uncharacterized protein</fullName>
    </submittedName>
</protein>
<evidence type="ECO:0000256" key="1">
    <source>
        <dbReference type="SAM" id="MobiDB-lite"/>
    </source>
</evidence>
<feature type="compositionally biased region" description="Polar residues" evidence="1">
    <location>
        <begin position="58"/>
        <end position="80"/>
    </location>
</feature>
<evidence type="ECO:0000313" key="3">
    <source>
        <dbReference type="Proteomes" id="UP001218188"/>
    </source>
</evidence>
<dbReference type="EMBL" id="JARJCM010000866">
    <property type="protein sequence ID" value="KAJ7015802.1"/>
    <property type="molecule type" value="Genomic_DNA"/>
</dbReference>
<feature type="compositionally biased region" description="Basic and acidic residues" evidence="1">
    <location>
        <begin position="100"/>
        <end position="124"/>
    </location>
</feature>
<dbReference type="AlphaFoldDB" id="A0AAD6WKR3"/>
<feature type="region of interest" description="Disordered" evidence="1">
    <location>
        <begin position="56"/>
        <end position="166"/>
    </location>
</feature>
<evidence type="ECO:0000313" key="2">
    <source>
        <dbReference type="EMBL" id="KAJ7015802.1"/>
    </source>
</evidence>
<keyword evidence="3" id="KW-1185">Reference proteome</keyword>
<name>A0AAD6WKR3_9AGAR</name>
<comment type="caution">
    <text evidence="2">The sequence shown here is derived from an EMBL/GenBank/DDBJ whole genome shotgun (WGS) entry which is preliminary data.</text>
</comment>
<proteinExistence type="predicted"/>
<feature type="compositionally biased region" description="Pro residues" evidence="1">
    <location>
        <begin position="148"/>
        <end position="160"/>
    </location>
</feature>
<sequence length="331" mass="34420">MANDTLFADGYAPPLCVTTAATSLTLVILADACAPLALPKLPVDPITAPLILLPSLAGANTSPPRRTTTDPAPLNTQRSSDAALRPAAQGTPREAQPAHGHQEGERERRALSVPSDSEHLERARCARGATGSARVRPQAALQERDLPPLAPQLPRPPLAPWAPRTAGKTDEISLACVSSRILSRSHCPKSTLLGIVATSTSGWMGTATGALCVSASTSLCSPPSNTHIMSSGTAALSVRTSASSTKMLSSSGVSDEVGSAVKVRRRVLNGKALTNPHHNTPIPLSCFTAATKRAACARKHNVGEGGVDWLVGECTYNEEDGGTPMGVKMHF</sequence>
<accession>A0AAD6WKR3</accession>
<reference evidence="2" key="1">
    <citation type="submission" date="2023-03" db="EMBL/GenBank/DDBJ databases">
        <title>Massive genome expansion in bonnet fungi (Mycena s.s.) driven by repeated elements and novel gene families across ecological guilds.</title>
        <authorList>
            <consortium name="Lawrence Berkeley National Laboratory"/>
            <person name="Harder C.B."/>
            <person name="Miyauchi S."/>
            <person name="Viragh M."/>
            <person name="Kuo A."/>
            <person name="Thoen E."/>
            <person name="Andreopoulos B."/>
            <person name="Lu D."/>
            <person name="Skrede I."/>
            <person name="Drula E."/>
            <person name="Henrissat B."/>
            <person name="Morin E."/>
            <person name="Kohler A."/>
            <person name="Barry K."/>
            <person name="LaButti K."/>
            <person name="Morin E."/>
            <person name="Salamov A."/>
            <person name="Lipzen A."/>
            <person name="Mereny Z."/>
            <person name="Hegedus B."/>
            <person name="Baldrian P."/>
            <person name="Stursova M."/>
            <person name="Weitz H."/>
            <person name="Taylor A."/>
            <person name="Grigoriev I.V."/>
            <person name="Nagy L.G."/>
            <person name="Martin F."/>
            <person name="Kauserud H."/>
        </authorList>
    </citation>
    <scope>NUCLEOTIDE SEQUENCE</scope>
    <source>
        <strain evidence="2">CBHHK200</strain>
    </source>
</reference>